<dbReference type="SMART" id="SM00283">
    <property type="entry name" value="MA"/>
    <property type="match status" value="1"/>
</dbReference>
<dbReference type="GO" id="GO:0007165">
    <property type="term" value="P:signal transduction"/>
    <property type="evidence" value="ECO:0007669"/>
    <property type="project" value="UniProtKB-KW"/>
</dbReference>
<dbReference type="PANTHER" id="PTHR32089:SF112">
    <property type="entry name" value="LYSOZYME-LIKE PROTEIN-RELATED"/>
    <property type="match status" value="1"/>
</dbReference>
<dbReference type="InterPro" id="IPR010910">
    <property type="entry name" value="Nitrate/nitrite_sensing_bac"/>
</dbReference>
<dbReference type="Gene3D" id="1.10.287.950">
    <property type="entry name" value="Methyl-accepting chemotaxis protein"/>
    <property type="match status" value="1"/>
</dbReference>
<feature type="transmembrane region" description="Helical" evidence="5">
    <location>
        <begin position="304"/>
        <end position="326"/>
    </location>
</feature>
<evidence type="ECO:0000259" key="7">
    <source>
        <dbReference type="PROSITE" id="PS50906"/>
    </source>
</evidence>
<evidence type="ECO:0000256" key="5">
    <source>
        <dbReference type="SAM" id="Phobius"/>
    </source>
</evidence>
<evidence type="ECO:0000256" key="4">
    <source>
        <dbReference type="PROSITE-ProRule" id="PRU00284"/>
    </source>
</evidence>
<proteinExistence type="inferred from homology"/>
<comment type="similarity">
    <text evidence="3">Belongs to the methyl-accepting chemotaxis (MCP) protein family.</text>
</comment>
<gene>
    <name evidence="8" type="ORF">PSECIP111854_02615</name>
</gene>
<dbReference type="PANTHER" id="PTHR32089">
    <property type="entry name" value="METHYL-ACCEPTING CHEMOTAXIS PROTEIN MCPB"/>
    <property type="match status" value="1"/>
</dbReference>
<dbReference type="InterPro" id="IPR013587">
    <property type="entry name" value="Nitrate/nitrite_sensing"/>
</dbReference>
<sequence length="668" mass="72943">MWHSISRFVSKNLTGVVLLPCVLLTGIVVFDVTMSANRMYDASEARSNALLSKYVLDVVHESQKERGRSAGYIGSEGQRFGTQLSRQRNETDQIVSRINQELERFSDISDPMQQKLNVFLSKIDRVEATRRGVSNLSLPLADALAVYTAINVAGLDLVMTAARSSKEQVIATELVAVYNFAYAKESAGIERAVLSNVFAKDRFSKELKSKFIELSTKQHVYIEEAIAAAPEKMANMFEAASESRDAQVVKNFRQKASAIDSDFGVDSEQWFDAATRRIDAFKEAEEQALAIVIKTASGIKQYSVNLLIIESIILMVGVLITLALFLSIQVRHRQSQAIAQGISIAITDKDMTHHIEVMSLDELGESAQRINQLTSEVEDDLVIFRKVSKKIATSTHETAVAISQSQVNLVEQQTGIQTIASAAEQMSANVQGIALSMSENSEYAKMVALESVAGQEVVSDAVSVIQQASEDMAKSAHTVDELNERVGSISSMVDMIQSIAEQTNLLALNAAIEAARAGEQGRGFAVVADEVRSLASRTQKSTEEISALVSELQSSSKHASQVITQGKENAIQGASRAEEIKLALSKIVEQAKKVESVTESVSISTQQQSDAIEEVSKNITDIFQKATENVAGTEQIAVSASSIAEAAMEMDDLIDRYKVRRVEGDEYY</sequence>
<dbReference type="Pfam" id="PF08376">
    <property type="entry name" value="NIT"/>
    <property type="match status" value="1"/>
</dbReference>
<dbReference type="InterPro" id="IPR004089">
    <property type="entry name" value="MCPsignal_dom"/>
</dbReference>
<keyword evidence="2 4" id="KW-0807">Transducer</keyword>
<dbReference type="GO" id="GO:0004888">
    <property type="term" value="F:transmembrane signaling receptor activity"/>
    <property type="evidence" value="ECO:0007669"/>
    <property type="project" value="InterPro"/>
</dbReference>
<accession>A0A9W4W536</accession>
<evidence type="ECO:0000256" key="3">
    <source>
        <dbReference type="ARBA" id="ARBA00029447"/>
    </source>
</evidence>
<dbReference type="PRINTS" id="PR00260">
    <property type="entry name" value="CHEMTRNSDUCR"/>
</dbReference>
<evidence type="ECO:0000313" key="9">
    <source>
        <dbReference type="Proteomes" id="UP001152467"/>
    </source>
</evidence>
<dbReference type="Pfam" id="PF00015">
    <property type="entry name" value="MCPsignal"/>
    <property type="match status" value="1"/>
</dbReference>
<feature type="domain" description="Methyl-accepting transducer" evidence="6">
    <location>
        <begin position="387"/>
        <end position="623"/>
    </location>
</feature>
<name>A0A9W4W536_9GAMM</name>
<dbReference type="PROSITE" id="PS50111">
    <property type="entry name" value="CHEMOTAXIS_TRANSDUC_2"/>
    <property type="match status" value="1"/>
</dbReference>
<dbReference type="CDD" id="cd11386">
    <property type="entry name" value="MCP_signal"/>
    <property type="match status" value="1"/>
</dbReference>
<reference evidence="8" key="1">
    <citation type="submission" date="2022-07" db="EMBL/GenBank/DDBJ databases">
        <authorList>
            <person name="Criscuolo A."/>
        </authorList>
    </citation>
    <scope>NUCLEOTIDE SEQUENCE</scope>
    <source>
        <strain evidence="8">CIP111854</strain>
    </source>
</reference>
<dbReference type="SUPFAM" id="SSF58104">
    <property type="entry name" value="Methyl-accepting chemotaxis protein (MCP) signaling domain"/>
    <property type="match status" value="1"/>
</dbReference>
<dbReference type="RefSeq" id="WP_261626571.1">
    <property type="nucleotide sequence ID" value="NZ_CAMAPC010000010.1"/>
</dbReference>
<keyword evidence="5" id="KW-1133">Transmembrane helix</keyword>
<organism evidence="8 9">
    <name type="scientific">Pseudoalteromonas holothuriae</name>
    <dbReference type="NCBI Taxonomy" id="2963714"/>
    <lineage>
        <taxon>Bacteria</taxon>
        <taxon>Pseudomonadati</taxon>
        <taxon>Pseudomonadota</taxon>
        <taxon>Gammaproteobacteria</taxon>
        <taxon>Alteromonadales</taxon>
        <taxon>Pseudoalteromonadaceae</taxon>
        <taxon>Pseudoalteromonas</taxon>
    </lineage>
</organism>
<feature type="transmembrane region" description="Helical" evidence="5">
    <location>
        <begin position="12"/>
        <end position="30"/>
    </location>
</feature>
<comment type="subcellular location">
    <subcellularLocation>
        <location evidence="1">Membrane</location>
    </subcellularLocation>
</comment>
<dbReference type="InterPro" id="IPR004090">
    <property type="entry name" value="Chemotax_Me-accpt_rcpt"/>
</dbReference>
<keyword evidence="9" id="KW-1185">Reference proteome</keyword>
<keyword evidence="5" id="KW-0472">Membrane</keyword>
<evidence type="ECO:0000313" key="8">
    <source>
        <dbReference type="EMBL" id="CAH9060489.1"/>
    </source>
</evidence>
<dbReference type="GO" id="GO:0016020">
    <property type="term" value="C:membrane"/>
    <property type="evidence" value="ECO:0007669"/>
    <property type="project" value="UniProtKB-SubCell"/>
</dbReference>
<dbReference type="EMBL" id="CAMAPC010000010">
    <property type="protein sequence ID" value="CAH9060489.1"/>
    <property type="molecule type" value="Genomic_DNA"/>
</dbReference>
<dbReference type="GO" id="GO:0006935">
    <property type="term" value="P:chemotaxis"/>
    <property type="evidence" value="ECO:0007669"/>
    <property type="project" value="InterPro"/>
</dbReference>
<evidence type="ECO:0000259" key="6">
    <source>
        <dbReference type="PROSITE" id="PS50111"/>
    </source>
</evidence>
<evidence type="ECO:0000256" key="1">
    <source>
        <dbReference type="ARBA" id="ARBA00004370"/>
    </source>
</evidence>
<dbReference type="PROSITE" id="PS50906">
    <property type="entry name" value="NIT"/>
    <property type="match status" value="1"/>
</dbReference>
<dbReference type="FunFam" id="1.10.287.950:FF:000001">
    <property type="entry name" value="Methyl-accepting chemotaxis sensory transducer"/>
    <property type="match status" value="1"/>
</dbReference>
<protein>
    <recommendedName>
        <fullName evidence="10">Chemotaxis protein</fullName>
    </recommendedName>
</protein>
<evidence type="ECO:0008006" key="10">
    <source>
        <dbReference type="Google" id="ProtNLM"/>
    </source>
</evidence>
<dbReference type="AlphaFoldDB" id="A0A9W4W536"/>
<dbReference type="Proteomes" id="UP001152467">
    <property type="component" value="Unassembled WGS sequence"/>
</dbReference>
<evidence type="ECO:0000256" key="2">
    <source>
        <dbReference type="ARBA" id="ARBA00023224"/>
    </source>
</evidence>
<keyword evidence="5" id="KW-0812">Transmembrane</keyword>
<feature type="domain" description="NIT" evidence="7">
    <location>
        <begin position="53"/>
        <end position="299"/>
    </location>
</feature>
<comment type="caution">
    <text evidence="8">The sequence shown here is derived from an EMBL/GenBank/DDBJ whole genome shotgun (WGS) entry which is preliminary data.</text>
</comment>